<keyword evidence="2" id="KW-1185">Reference proteome</keyword>
<evidence type="ECO:0000313" key="1">
    <source>
        <dbReference type="EMBL" id="MPD07012.1"/>
    </source>
</evidence>
<dbReference type="EMBL" id="VSRR010154282">
    <property type="protein sequence ID" value="MPD07012.1"/>
    <property type="molecule type" value="Genomic_DNA"/>
</dbReference>
<dbReference type="AlphaFoldDB" id="A0A5B7K9A7"/>
<organism evidence="1 2">
    <name type="scientific">Portunus trituberculatus</name>
    <name type="common">Swimming crab</name>
    <name type="synonym">Neptunus trituberculatus</name>
    <dbReference type="NCBI Taxonomy" id="210409"/>
    <lineage>
        <taxon>Eukaryota</taxon>
        <taxon>Metazoa</taxon>
        <taxon>Ecdysozoa</taxon>
        <taxon>Arthropoda</taxon>
        <taxon>Crustacea</taxon>
        <taxon>Multicrustacea</taxon>
        <taxon>Malacostraca</taxon>
        <taxon>Eumalacostraca</taxon>
        <taxon>Eucarida</taxon>
        <taxon>Decapoda</taxon>
        <taxon>Pleocyemata</taxon>
        <taxon>Brachyura</taxon>
        <taxon>Eubrachyura</taxon>
        <taxon>Portunoidea</taxon>
        <taxon>Portunidae</taxon>
        <taxon>Portuninae</taxon>
        <taxon>Portunus</taxon>
    </lineage>
</organism>
<sequence length="42" mass="4833">MSKATQTSSRVFKEVSPFEKVEVLPVYHQNHKDTLKSTNILN</sequence>
<protein>
    <submittedName>
        <fullName evidence="1">Uncharacterized protein</fullName>
    </submittedName>
</protein>
<dbReference type="Proteomes" id="UP000324222">
    <property type="component" value="Unassembled WGS sequence"/>
</dbReference>
<gene>
    <name evidence="1" type="ORF">E2C01_102853</name>
</gene>
<name>A0A5B7K9A7_PORTR</name>
<proteinExistence type="predicted"/>
<evidence type="ECO:0000313" key="2">
    <source>
        <dbReference type="Proteomes" id="UP000324222"/>
    </source>
</evidence>
<comment type="caution">
    <text evidence="1">The sequence shown here is derived from an EMBL/GenBank/DDBJ whole genome shotgun (WGS) entry which is preliminary data.</text>
</comment>
<reference evidence="1 2" key="1">
    <citation type="submission" date="2019-05" db="EMBL/GenBank/DDBJ databases">
        <title>Another draft genome of Portunus trituberculatus and its Hox gene families provides insights of decapod evolution.</title>
        <authorList>
            <person name="Jeong J.-H."/>
            <person name="Song I."/>
            <person name="Kim S."/>
            <person name="Choi T."/>
            <person name="Kim D."/>
            <person name="Ryu S."/>
            <person name="Kim W."/>
        </authorList>
    </citation>
    <scope>NUCLEOTIDE SEQUENCE [LARGE SCALE GENOMIC DNA]</scope>
    <source>
        <tissue evidence="1">Muscle</tissue>
    </source>
</reference>
<accession>A0A5B7K9A7</accession>